<dbReference type="AlphaFoldDB" id="A0A2H3AWK8"/>
<reference evidence="2" key="1">
    <citation type="journal article" date="2017" name="Nat. Ecol. Evol.">
        <title>Genome expansion and lineage-specific genetic innovations in the forest pathogenic fungi Armillaria.</title>
        <authorList>
            <person name="Sipos G."/>
            <person name="Prasanna A.N."/>
            <person name="Walter M.C."/>
            <person name="O'Connor E."/>
            <person name="Balint B."/>
            <person name="Krizsan K."/>
            <person name="Kiss B."/>
            <person name="Hess J."/>
            <person name="Varga T."/>
            <person name="Slot J."/>
            <person name="Riley R."/>
            <person name="Boka B."/>
            <person name="Rigling D."/>
            <person name="Barry K."/>
            <person name="Lee J."/>
            <person name="Mihaltcheva S."/>
            <person name="LaButti K."/>
            <person name="Lipzen A."/>
            <person name="Waldron R."/>
            <person name="Moloney N.M."/>
            <person name="Sperisen C."/>
            <person name="Kredics L."/>
            <person name="Vagvoelgyi C."/>
            <person name="Patrignani A."/>
            <person name="Fitzpatrick D."/>
            <person name="Nagy I."/>
            <person name="Doyle S."/>
            <person name="Anderson J.B."/>
            <person name="Grigoriev I.V."/>
            <person name="Gueldener U."/>
            <person name="Muensterkoetter M."/>
            <person name="Nagy L.G."/>
        </authorList>
    </citation>
    <scope>NUCLEOTIDE SEQUENCE [LARGE SCALE GENOMIC DNA]</scope>
    <source>
        <strain evidence="2">28-4</strain>
    </source>
</reference>
<evidence type="ECO:0000313" key="1">
    <source>
        <dbReference type="EMBL" id="PBK59232.1"/>
    </source>
</evidence>
<dbReference type="Proteomes" id="UP000218334">
    <property type="component" value="Unassembled WGS sequence"/>
</dbReference>
<gene>
    <name evidence="1" type="ORF">ARMSODRAFT_983189</name>
</gene>
<proteinExistence type="predicted"/>
<protein>
    <submittedName>
        <fullName evidence="1">Uncharacterized protein</fullName>
    </submittedName>
</protein>
<accession>A0A2H3AWK8</accession>
<evidence type="ECO:0000313" key="2">
    <source>
        <dbReference type="Proteomes" id="UP000218334"/>
    </source>
</evidence>
<sequence length="226" mass="25118">MSPRSRDGDVLNWREMDVARTEKQSTKLLSVRLSDRSSTRREVKTMRWAPRICSQQRNIFFISAAYPLLDKSTTSPENDGRVSDEVVGAIVASTSKILRTLEPTMAMDACWALPTVLSKPVSGGGGGVGKTVHVDLGIKHCPRSSHERFGLVLHIDNRLSSVTHIHALDEVEQSRTPLQGTLRDAQKMWKGRCVLKYGTIHVTSESQWTCTDNVEKLGEVKMEGST</sequence>
<name>A0A2H3AWK8_9AGAR</name>
<dbReference type="EMBL" id="KZ293509">
    <property type="protein sequence ID" value="PBK59232.1"/>
    <property type="molecule type" value="Genomic_DNA"/>
</dbReference>
<organism evidence="1 2">
    <name type="scientific">Armillaria solidipes</name>
    <dbReference type="NCBI Taxonomy" id="1076256"/>
    <lineage>
        <taxon>Eukaryota</taxon>
        <taxon>Fungi</taxon>
        <taxon>Dikarya</taxon>
        <taxon>Basidiomycota</taxon>
        <taxon>Agaricomycotina</taxon>
        <taxon>Agaricomycetes</taxon>
        <taxon>Agaricomycetidae</taxon>
        <taxon>Agaricales</taxon>
        <taxon>Marasmiineae</taxon>
        <taxon>Physalacriaceae</taxon>
        <taxon>Armillaria</taxon>
    </lineage>
</organism>
<keyword evidence="2" id="KW-1185">Reference proteome</keyword>